<accession>A0AC58U5F5</accession>
<organism evidence="1 2">
    <name type="scientific">Nicotiana tabacum</name>
    <name type="common">Common tobacco</name>
    <dbReference type="NCBI Taxonomy" id="4097"/>
    <lineage>
        <taxon>Eukaryota</taxon>
        <taxon>Viridiplantae</taxon>
        <taxon>Streptophyta</taxon>
        <taxon>Embryophyta</taxon>
        <taxon>Tracheophyta</taxon>
        <taxon>Spermatophyta</taxon>
        <taxon>Magnoliopsida</taxon>
        <taxon>eudicotyledons</taxon>
        <taxon>Gunneridae</taxon>
        <taxon>Pentapetalae</taxon>
        <taxon>asterids</taxon>
        <taxon>lamiids</taxon>
        <taxon>Solanales</taxon>
        <taxon>Solanaceae</taxon>
        <taxon>Nicotianoideae</taxon>
        <taxon>Nicotianeae</taxon>
        <taxon>Nicotiana</taxon>
    </lineage>
</organism>
<reference evidence="2" key="1">
    <citation type="submission" date="2025-08" db="UniProtKB">
        <authorList>
            <consortium name="RefSeq"/>
        </authorList>
    </citation>
    <scope>IDENTIFICATION</scope>
    <source>
        <tissue evidence="2">Leaf</tissue>
    </source>
</reference>
<protein>
    <submittedName>
        <fullName evidence="2">Uncharacterized protein LOC107815764</fullName>
    </submittedName>
</protein>
<sequence>MRKFVETWVNDIVPMARMIMEENKALSKRCTVMWNAKHGFEVNEDVYRFIVDFRTMTYTCRSWMLRDILCQHTLCALYDREIDPDDYVSHWYRKETFLKTYQHFIQPIPNMKMWQESTNPCIEPPESKPMPGRPKRCRRKAKDEPRKKHGKLSKKGIKMTCSNCQQTCHNKSGCRNMSSISSERVISVGTFKYISTTNIDIGLSPWIEV</sequence>
<gene>
    <name evidence="2" type="primary">LOC107815764</name>
</gene>
<name>A0AC58U5F5_TOBAC</name>
<evidence type="ECO:0000313" key="2">
    <source>
        <dbReference type="RefSeq" id="XP_075104715.1"/>
    </source>
</evidence>
<proteinExistence type="predicted"/>
<dbReference type="RefSeq" id="XP_075104715.1">
    <property type="nucleotide sequence ID" value="XM_075248614.1"/>
</dbReference>
<keyword evidence="1" id="KW-1185">Reference proteome</keyword>
<evidence type="ECO:0000313" key="1">
    <source>
        <dbReference type="Proteomes" id="UP000790787"/>
    </source>
</evidence>
<dbReference type="Proteomes" id="UP000790787">
    <property type="component" value="Unplaced"/>
</dbReference>